<dbReference type="InParanoid" id="A0A0A0HU54"/>
<name>A0A0A0HU54_PARBD</name>
<dbReference type="AlphaFoldDB" id="A0A0A0HU54"/>
<reference evidence="2 3" key="1">
    <citation type="journal article" date="2011" name="PLoS Genet.">
        <title>Comparative genomic analysis of human fungal pathogens causing paracoccidioidomycosis.</title>
        <authorList>
            <person name="Desjardins C.A."/>
            <person name="Champion M.D."/>
            <person name="Holder J.W."/>
            <person name="Muszewska A."/>
            <person name="Goldberg J."/>
            <person name="Bailao A.M."/>
            <person name="Brigido M.M."/>
            <person name="Ferreira M.E."/>
            <person name="Garcia A.M."/>
            <person name="Grynberg M."/>
            <person name="Gujja S."/>
            <person name="Heiman D.I."/>
            <person name="Henn M.R."/>
            <person name="Kodira C.D."/>
            <person name="Leon-Narvaez H."/>
            <person name="Longo L.V."/>
            <person name="Ma L.J."/>
            <person name="Malavazi I."/>
            <person name="Matsuo A.L."/>
            <person name="Morais F.V."/>
            <person name="Pereira M."/>
            <person name="Rodriguez-Brito S."/>
            <person name="Sakthikumar S."/>
            <person name="Salem-Izacc S.M."/>
            <person name="Sykes S.M."/>
            <person name="Teixeira M.M."/>
            <person name="Vallejo M.C."/>
            <person name="Walter M.E."/>
            <person name="Yandava C."/>
            <person name="Young S."/>
            <person name="Zeng Q."/>
            <person name="Zucker J."/>
            <person name="Felipe M.S."/>
            <person name="Goldman G.H."/>
            <person name="Haas B.J."/>
            <person name="McEwen J.G."/>
            <person name="Nino-Vega G."/>
            <person name="Puccia R."/>
            <person name="San-Blas G."/>
            <person name="Soares C.M."/>
            <person name="Birren B.W."/>
            <person name="Cuomo C.A."/>
        </authorList>
    </citation>
    <scope>NUCLEOTIDE SEQUENCE [LARGE SCALE GENOMIC DNA]</scope>
    <source>
        <strain evidence="2 3">Pb18</strain>
    </source>
</reference>
<evidence type="ECO:0000313" key="2">
    <source>
        <dbReference type="EMBL" id="KGM91546.1"/>
    </source>
</evidence>
<dbReference type="SUPFAM" id="SSF51735">
    <property type="entry name" value="NAD(P)-binding Rossmann-fold domains"/>
    <property type="match status" value="1"/>
</dbReference>
<dbReference type="EMBL" id="KN275969">
    <property type="protein sequence ID" value="KGM91546.1"/>
    <property type="molecule type" value="Genomic_DNA"/>
</dbReference>
<keyword evidence="3" id="KW-1185">Reference proteome</keyword>
<dbReference type="InterPro" id="IPR036291">
    <property type="entry name" value="NAD(P)-bd_dom_sf"/>
</dbReference>
<dbReference type="KEGG" id="pbn:PADG_12404"/>
<dbReference type="HOGENOM" id="CLU_2850320_0_0_1"/>
<protein>
    <submittedName>
        <fullName evidence="2">Uncharacterized protein</fullName>
    </submittedName>
</protein>
<evidence type="ECO:0000313" key="3">
    <source>
        <dbReference type="Proteomes" id="UP000001628"/>
    </source>
</evidence>
<gene>
    <name evidence="2" type="ORF">PADG_12404</name>
</gene>
<feature type="region of interest" description="Disordered" evidence="1">
    <location>
        <begin position="45"/>
        <end position="65"/>
    </location>
</feature>
<accession>A0A0A0HU54</accession>
<dbReference type="GeneID" id="22588301"/>
<dbReference type="RefSeq" id="XP_010763421.1">
    <property type="nucleotide sequence ID" value="XM_010765119.1"/>
</dbReference>
<dbReference type="OrthoDB" id="1274115at2759"/>
<dbReference type="VEuPathDB" id="FungiDB:PADG_12404"/>
<proteinExistence type="predicted"/>
<evidence type="ECO:0000256" key="1">
    <source>
        <dbReference type="SAM" id="MobiDB-lite"/>
    </source>
</evidence>
<organism evidence="2 3">
    <name type="scientific">Paracoccidioides brasiliensis (strain Pb18)</name>
    <dbReference type="NCBI Taxonomy" id="502780"/>
    <lineage>
        <taxon>Eukaryota</taxon>
        <taxon>Fungi</taxon>
        <taxon>Dikarya</taxon>
        <taxon>Ascomycota</taxon>
        <taxon>Pezizomycotina</taxon>
        <taxon>Eurotiomycetes</taxon>
        <taxon>Eurotiomycetidae</taxon>
        <taxon>Onygenales</taxon>
        <taxon>Ajellomycetaceae</taxon>
        <taxon>Paracoccidioides</taxon>
    </lineage>
</organism>
<sequence>MRERRSGTIVNVGRTAEAKGYSEALAHDLSPFNVRILVVEPGQFRARDSQHAAGTTKPYEGSPPK</sequence>
<dbReference type="Gene3D" id="3.40.50.720">
    <property type="entry name" value="NAD(P)-binding Rossmann-like Domain"/>
    <property type="match status" value="1"/>
</dbReference>
<dbReference type="Proteomes" id="UP000001628">
    <property type="component" value="Unassembled WGS sequence"/>
</dbReference>